<organism evidence="2 3">
    <name type="scientific">Hyphobacterium lacteum</name>
    <dbReference type="NCBI Taxonomy" id="3116575"/>
    <lineage>
        <taxon>Bacteria</taxon>
        <taxon>Pseudomonadati</taxon>
        <taxon>Pseudomonadota</taxon>
        <taxon>Alphaproteobacteria</taxon>
        <taxon>Maricaulales</taxon>
        <taxon>Maricaulaceae</taxon>
        <taxon>Hyphobacterium</taxon>
    </lineage>
</organism>
<accession>A0ABU7LN70</accession>
<dbReference type="Gene3D" id="3.10.129.10">
    <property type="entry name" value="Hotdog Thioesterase"/>
    <property type="match status" value="1"/>
</dbReference>
<dbReference type="PANTHER" id="PTHR43437">
    <property type="entry name" value="HYDROXYACYL-THIOESTER DEHYDRATASE TYPE 2, MITOCHONDRIAL-RELATED"/>
    <property type="match status" value="1"/>
</dbReference>
<dbReference type="SUPFAM" id="SSF54637">
    <property type="entry name" value="Thioesterase/thiol ester dehydrase-isomerase"/>
    <property type="match status" value="1"/>
</dbReference>
<feature type="domain" description="MaoC-like" evidence="1">
    <location>
        <begin position="19"/>
        <end position="116"/>
    </location>
</feature>
<proteinExistence type="predicted"/>
<dbReference type="EMBL" id="JAZDRP010000002">
    <property type="protein sequence ID" value="MEE2525371.1"/>
    <property type="molecule type" value="Genomic_DNA"/>
</dbReference>
<dbReference type="RefSeq" id="WP_330198034.1">
    <property type="nucleotide sequence ID" value="NZ_JAZDRP010000002.1"/>
</dbReference>
<name>A0ABU7LN70_9PROT</name>
<gene>
    <name evidence="2" type="ORF">V0U79_03260</name>
</gene>
<dbReference type="Pfam" id="PF01575">
    <property type="entry name" value="MaoC_dehydratas"/>
    <property type="match status" value="1"/>
</dbReference>
<dbReference type="InterPro" id="IPR029069">
    <property type="entry name" value="HotDog_dom_sf"/>
</dbReference>
<dbReference type="InterPro" id="IPR050965">
    <property type="entry name" value="UPF0336/Enoyl-CoA_hydratase"/>
</dbReference>
<sequence length="147" mass="16167">MSARPPTPLEDFFVGQSAELTRLVDDETVRAFAEVSGDHNPLHLDEEFARRTPYRGRIAHGALIASYLSALLGNELPGPGSIFVSMDLAFQHPVRIGDIVVSRAEIVSIDLKTRMVELACSCRVGEKEVMASKASVMVRTRKRKTDA</sequence>
<dbReference type="CDD" id="cd03449">
    <property type="entry name" value="R_hydratase"/>
    <property type="match status" value="1"/>
</dbReference>
<keyword evidence="3" id="KW-1185">Reference proteome</keyword>
<evidence type="ECO:0000259" key="1">
    <source>
        <dbReference type="Pfam" id="PF01575"/>
    </source>
</evidence>
<dbReference type="InterPro" id="IPR002539">
    <property type="entry name" value="MaoC-like_dom"/>
</dbReference>
<evidence type="ECO:0000313" key="2">
    <source>
        <dbReference type="EMBL" id="MEE2525371.1"/>
    </source>
</evidence>
<reference evidence="2 3" key="1">
    <citation type="submission" date="2024-01" db="EMBL/GenBank/DDBJ databases">
        <title>Hyphobacterium bacterium isolated from marine sediment.</title>
        <authorList>
            <person name="Zhao S."/>
        </authorList>
    </citation>
    <scope>NUCLEOTIDE SEQUENCE [LARGE SCALE GENOMIC DNA]</scope>
    <source>
        <strain evidence="3">HN65</strain>
    </source>
</reference>
<evidence type="ECO:0000313" key="3">
    <source>
        <dbReference type="Proteomes" id="UP001354971"/>
    </source>
</evidence>
<protein>
    <submittedName>
        <fullName evidence="2">MaoC family dehydratase</fullName>
    </submittedName>
</protein>
<comment type="caution">
    <text evidence="2">The sequence shown here is derived from an EMBL/GenBank/DDBJ whole genome shotgun (WGS) entry which is preliminary data.</text>
</comment>
<dbReference type="PANTHER" id="PTHR43437:SF3">
    <property type="entry name" value="HYDROXYACYL-THIOESTER DEHYDRATASE TYPE 2, MITOCHONDRIAL"/>
    <property type="match status" value="1"/>
</dbReference>
<dbReference type="Proteomes" id="UP001354971">
    <property type="component" value="Unassembled WGS sequence"/>
</dbReference>